<keyword evidence="2" id="KW-1185">Reference proteome</keyword>
<sequence>MVFALRDENIEKHRSSTDATPIRELMQMGSSHEKDVEKDVPKSMTSEIEELPPEELNDATQALNIHGNLVSRSTELGSAVTVTGSAYDAQVLTYSEYMQQTWPVTGIFMIQLIDDVLMLELGKTATSMASLDATLLSSMLLDLFEKFMHSGPSAIHAYTGHITGALALVKMRGLDKFAGFLPARMLTRLSVNLPISCVASVTRVPEGIILLRDYAAEQLNVQQDPKWELSDLMIHYANLRGDVLTGDLTAREQVNDTIEIDAKLHALTLRMLIS</sequence>
<organism evidence="1 2">
    <name type="scientific">Knufia fluminis</name>
    <dbReference type="NCBI Taxonomy" id="191047"/>
    <lineage>
        <taxon>Eukaryota</taxon>
        <taxon>Fungi</taxon>
        <taxon>Dikarya</taxon>
        <taxon>Ascomycota</taxon>
        <taxon>Pezizomycotina</taxon>
        <taxon>Eurotiomycetes</taxon>
        <taxon>Chaetothyriomycetidae</taxon>
        <taxon>Chaetothyriales</taxon>
        <taxon>Trichomeriaceae</taxon>
        <taxon>Knufia</taxon>
    </lineage>
</organism>
<comment type="caution">
    <text evidence="1">The sequence shown here is derived from an EMBL/GenBank/DDBJ whole genome shotgun (WGS) entry which is preliminary data.</text>
</comment>
<name>A0AAN8EXP6_9EURO</name>
<dbReference type="PANTHER" id="PTHR38791">
    <property type="entry name" value="ZN(II)2CYS6 TRANSCRIPTION FACTOR (EUROFUNG)-RELATED-RELATED"/>
    <property type="match status" value="1"/>
</dbReference>
<gene>
    <name evidence="1" type="ORF">OHC33_010980</name>
</gene>
<proteinExistence type="predicted"/>
<protein>
    <submittedName>
        <fullName evidence="1">Uncharacterized protein</fullName>
    </submittedName>
</protein>
<dbReference type="PANTHER" id="PTHR38791:SF1">
    <property type="entry name" value="TRANSCRIPTION FACTOR, PUTATIVE-RELATED"/>
    <property type="match status" value="1"/>
</dbReference>
<evidence type="ECO:0000313" key="2">
    <source>
        <dbReference type="Proteomes" id="UP001316803"/>
    </source>
</evidence>
<dbReference type="AlphaFoldDB" id="A0AAN8EXP6"/>
<dbReference type="InterPro" id="IPR053175">
    <property type="entry name" value="DHMBA_Reg_Transcription_Factor"/>
</dbReference>
<reference evidence="1 2" key="1">
    <citation type="submission" date="2022-12" db="EMBL/GenBank/DDBJ databases">
        <title>Genomic features and morphological characterization of a novel Knufia sp. strain isolated from spacecraft assembly facility.</title>
        <authorList>
            <person name="Teixeira M."/>
            <person name="Chander A.M."/>
            <person name="Stajich J.E."/>
            <person name="Venkateswaran K."/>
        </authorList>
    </citation>
    <scope>NUCLEOTIDE SEQUENCE [LARGE SCALE GENOMIC DNA]</scope>
    <source>
        <strain evidence="1 2">FJI-L2-BK-P2</strain>
    </source>
</reference>
<evidence type="ECO:0000313" key="1">
    <source>
        <dbReference type="EMBL" id="KAK5947996.1"/>
    </source>
</evidence>
<accession>A0AAN8EXP6</accession>
<dbReference type="Proteomes" id="UP001316803">
    <property type="component" value="Unassembled WGS sequence"/>
</dbReference>
<dbReference type="EMBL" id="JAKLMC020000056">
    <property type="protein sequence ID" value="KAK5947996.1"/>
    <property type="molecule type" value="Genomic_DNA"/>
</dbReference>